<dbReference type="Proteomes" id="UP000003688">
    <property type="component" value="Unassembled WGS sequence"/>
</dbReference>
<dbReference type="InterPro" id="IPR050708">
    <property type="entry name" value="T6SS_VgrG/RHS"/>
</dbReference>
<protein>
    <recommendedName>
        <fullName evidence="3">YD repeat protein</fullName>
    </recommendedName>
</protein>
<gene>
    <name evidence="1" type="ORF">Cflav_PD2249</name>
</gene>
<accession>B9XL54</accession>
<dbReference type="EMBL" id="ABOX02000028">
    <property type="protein sequence ID" value="EEF59405.1"/>
    <property type="molecule type" value="Genomic_DNA"/>
</dbReference>
<dbReference type="NCBIfam" id="TIGR03696">
    <property type="entry name" value="Rhs_assc_core"/>
    <property type="match status" value="1"/>
</dbReference>
<sequence length="145" mass="16396">MELHPNSGTYYYGYRYYEPNLQRWLNRDPIKEAGGINLYGYVGNSPINKIDRFGLQYEPVVEELEPLLQELEPAIEKVEAEVEEGVETLWSKVEDFFSDNANQARVNQGLGQAAENATGLLKNTTRIPSLNGTACYRIPDLLPQG</sequence>
<dbReference type="Gene3D" id="2.180.10.10">
    <property type="entry name" value="RHS repeat-associated core"/>
    <property type="match status" value="1"/>
</dbReference>
<organism evidence="1 2">
    <name type="scientific">Pedosphaera parvula (strain Ellin514)</name>
    <dbReference type="NCBI Taxonomy" id="320771"/>
    <lineage>
        <taxon>Bacteria</taxon>
        <taxon>Pseudomonadati</taxon>
        <taxon>Verrucomicrobiota</taxon>
        <taxon>Pedosphaerae</taxon>
        <taxon>Pedosphaerales</taxon>
        <taxon>Pedosphaeraceae</taxon>
        <taxon>Pedosphaera</taxon>
    </lineage>
</organism>
<name>B9XL54_PEDPL</name>
<dbReference type="InterPro" id="IPR022385">
    <property type="entry name" value="Rhs_assc_core"/>
</dbReference>
<evidence type="ECO:0008006" key="3">
    <source>
        <dbReference type="Google" id="ProtNLM"/>
    </source>
</evidence>
<comment type="caution">
    <text evidence="1">The sequence shown here is derived from an EMBL/GenBank/DDBJ whole genome shotgun (WGS) entry which is preliminary data.</text>
</comment>
<dbReference type="PANTHER" id="PTHR32305">
    <property type="match status" value="1"/>
</dbReference>
<dbReference type="AlphaFoldDB" id="B9XL54"/>
<dbReference type="PANTHER" id="PTHR32305:SF15">
    <property type="entry name" value="PROTEIN RHSA-RELATED"/>
    <property type="match status" value="1"/>
</dbReference>
<proteinExistence type="predicted"/>
<evidence type="ECO:0000313" key="1">
    <source>
        <dbReference type="EMBL" id="EEF59405.1"/>
    </source>
</evidence>
<keyword evidence="2" id="KW-1185">Reference proteome</keyword>
<reference evidence="1 2" key="1">
    <citation type="journal article" date="2011" name="J. Bacteriol.">
        <title>Genome sequence of 'Pedosphaera parvula' Ellin514, an aerobic Verrucomicrobial isolate from pasture soil.</title>
        <authorList>
            <person name="Kant R."/>
            <person name="van Passel M.W."/>
            <person name="Sangwan P."/>
            <person name="Palva A."/>
            <person name="Lucas S."/>
            <person name="Copeland A."/>
            <person name="Lapidus A."/>
            <person name="Glavina Del Rio T."/>
            <person name="Dalin E."/>
            <person name="Tice H."/>
            <person name="Bruce D."/>
            <person name="Goodwin L."/>
            <person name="Pitluck S."/>
            <person name="Chertkov O."/>
            <person name="Larimer F.W."/>
            <person name="Land M.L."/>
            <person name="Hauser L."/>
            <person name="Brettin T.S."/>
            <person name="Detter J.C."/>
            <person name="Han S."/>
            <person name="de Vos W.M."/>
            <person name="Janssen P.H."/>
            <person name="Smidt H."/>
        </authorList>
    </citation>
    <scope>NUCLEOTIDE SEQUENCE [LARGE SCALE GENOMIC DNA]</scope>
    <source>
        <strain evidence="1 2">Ellin514</strain>
    </source>
</reference>
<dbReference type="RefSeq" id="WP_007416547.1">
    <property type="nucleotide sequence ID" value="NZ_ABOX02000028.1"/>
</dbReference>
<evidence type="ECO:0000313" key="2">
    <source>
        <dbReference type="Proteomes" id="UP000003688"/>
    </source>
</evidence>
<dbReference type="STRING" id="320771.Cflav_PD2249"/>